<proteinExistence type="predicted"/>
<reference evidence="2" key="1">
    <citation type="journal article" date="2023" name="GigaByte">
        <title>Genome assembly of the bearded iris, Iris pallida Lam.</title>
        <authorList>
            <person name="Bruccoleri R.E."/>
            <person name="Oakeley E.J."/>
            <person name="Faust A.M.E."/>
            <person name="Altorfer M."/>
            <person name="Dessus-Babus S."/>
            <person name="Burckhardt D."/>
            <person name="Oertli M."/>
            <person name="Naumann U."/>
            <person name="Petersen F."/>
            <person name="Wong J."/>
        </authorList>
    </citation>
    <scope>NUCLEOTIDE SEQUENCE</scope>
    <source>
        <strain evidence="2">GSM-AAB239-AS_SAM_17_03QT</strain>
    </source>
</reference>
<dbReference type="InterPro" id="IPR036691">
    <property type="entry name" value="Endo/exonu/phosph_ase_sf"/>
</dbReference>
<feature type="domain" description="Endonuclease/exonuclease/phosphatase" evidence="1">
    <location>
        <begin position="9"/>
        <end position="166"/>
    </location>
</feature>
<dbReference type="Gene3D" id="3.60.10.10">
    <property type="entry name" value="Endonuclease/exonuclease/phosphatase"/>
    <property type="match status" value="1"/>
</dbReference>
<reference evidence="2" key="2">
    <citation type="submission" date="2023-04" db="EMBL/GenBank/DDBJ databases">
        <authorList>
            <person name="Bruccoleri R.E."/>
            <person name="Oakeley E.J."/>
            <person name="Faust A.-M."/>
            <person name="Dessus-Babus S."/>
            <person name="Altorfer M."/>
            <person name="Burckhardt D."/>
            <person name="Oertli M."/>
            <person name="Naumann U."/>
            <person name="Petersen F."/>
            <person name="Wong J."/>
        </authorList>
    </citation>
    <scope>NUCLEOTIDE SEQUENCE</scope>
    <source>
        <strain evidence="2">GSM-AAB239-AS_SAM_17_03QT</strain>
        <tissue evidence="2">Leaf</tissue>
    </source>
</reference>
<accession>A0AAX6EUJ2</accession>
<keyword evidence="3" id="KW-1185">Reference proteome</keyword>
<comment type="caution">
    <text evidence="2">The sequence shown here is derived from an EMBL/GenBank/DDBJ whole genome shotgun (WGS) entry which is preliminary data.</text>
</comment>
<organism evidence="2 3">
    <name type="scientific">Iris pallida</name>
    <name type="common">Sweet iris</name>
    <dbReference type="NCBI Taxonomy" id="29817"/>
    <lineage>
        <taxon>Eukaryota</taxon>
        <taxon>Viridiplantae</taxon>
        <taxon>Streptophyta</taxon>
        <taxon>Embryophyta</taxon>
        <taxon>Tracheophyta</taxon>
        <taxon>Spermatophyta</taxon>
        <taxon>Magnoliopsida</taxon>
        <taxon>Liliopsida</taxon>
        <taxon>Asparagales</taxon>
        <taxon>Iridaceae</taxon>
        <taxon>Iridoideae</taxon>
        <taxon>Irideae</taxon>
        <taxon>Iris</taxon>
    </lineage>
</organism>
<dbReference type="PANTHER" id="PTHR12121:SF82">
    <property type="entry name" value="CARBON CATABOLITE REPRESSOR PROTEIN 4 HOMOLOG 3"/>
    <property type="match status" value="1"/>
</dbReference>
<dbReference type="InterPro" id="IPR005135">
    <property type="entry name" value="Endo/exonuclease/phosphatase"/>
</dbReference>
<dbReference type="AlphaFoldDB" id="A0AAX6EUJ2"/>
<evidence type="ECO:0000259" key="1">
    <source>
        <dbReference type="Pfam" id="PF03372"/>
    </source>
</evidence>
<dbReference type="GO" id="GO:0000175">
    <property type="term" value="F:3'-5'-RNA exonuclease activity"/>
    <property type="evidence" value="ECO:0007669"/>
    <property type="project" value="TreeGrafter"/>
</dbReference>
<dbReference type="Proteomes" id="UP001140949">
    <property type="component" value="Unassembled WGS sequence"/>
</dbReference>
<dbReference type="InterPro" id="IPR050410">
    <property type="entry name" value="CCR4/nocturin_mRNA_transcr"/>
</dbReference>
<dbReference type="PANTHER" id="PTHR12121">
    <property type="entry name" value="CARBON CATABOLITE REPRESSOR PROTEIN 4"/>
    <property type="match status" value="1"/>
</dbReference>
<evidence type="ECO:0000313" key="2">
    <source>
        <dbReference type="EMBL" id="KAJ6807608.1"/>
    </source>
</evidence>
<evidence type="ECO:0000313" key="3">
    <source>
        <dbReference type="Proteomes" id="UP001140949"/>
    </source>
</evidence>
<gene>
    <name evidence="2" type="ORF">M6B38_169220</name>
</gene>
<name>A0AAX6EUJ2_IRIPA</name>
<dbReference type="Pfam" id="PF03372">
    <property type="entry name" value="Exo_endo_phos"/>
    <property type="match status" value="1"/>
</dbReference>
<sequence length="202" mass="22555">MLLSRAHVLSEKWGGIPVVLAGDFNSTPDSAMYEFLSTSELNITAHDKRYISGQDRLQFSLYALPRLLKCSWTSEELKNASGNPKCTLLKHPLELRSSYASVKGNVQTRCPYGEPVATTYHLKFVGTVDYLWYSTGLVPTRVLDMLPMATLKATGGLPSKEIGSDHLALVSEFMFAECREKHPQNPTEITVTEEREDNLIQS</sequence>
<dbReference type="EMBL" id="JANAVB010033819">
    <property type="protein sequence ID" value="KAJ6807608.1"/>
    <property type="molecule type" value="Genomic_DNA"/>
</dbReference>
<dbReference type="SUPFAM" id="SSF56219">
    <property type="entry name" value="DNase I-like"/>
    <property type="match status" value="1"/>
</dbReference>
<protein>
    <submittedName>
        <fullName evidence="2">Carbon catabolite repressor protein 4-like protein 3</fullName>
    </submittedName>
</protein>